<dbReference type="EC" id="3.1.2.29" evidence="2"/>
<dbReference type="InterPro" id="IPR025540">
    <property type="entry name" value="FlK"/>
</dbReference>
<evidence type="ECO:0000313" key="2">
    <source>
        <dbReference type="EMBL" id="MPN32908.1"/>
    </source>
</evidence>
<name>A0A645H1L4_9ZZZZ</name>
<dbReference type="InterPro" id="IPR054485">
    <property type="entry name" value="FlK-like_dom"/>
</dbReference>
<comment type="caution">
    <text evidence="2">The sequence shown here is derived from an EMBL/GenBank/DDBJ whole genome shotgun (WGS) entry which is preliminary data.</text>
</comment>
<dbReference type="EMBL" id="VSSQ01085172">
    <property type="protein sequence ID" value="MPN32908.1"/>
    <property type="molecule type" value="Genomic_DNA"/>
</dbReference>
<dbReference type="InterPro" id="IPR029069">
    <property type="entry name" value="HotDog_dom_sf"/>
</dbReference>
<dbReference type="PANTHER" id="PTHR36934">
    <property type="entry name" value="BLR0278 PROTEIN"/>
    <property type="match status" value="1"/>
</dbReference>
<reference evidence="2" key="1">
    <citation type="submission" date="2019-08" db="EMBL/GenBank/DDBJ databases">
        <authorList>
            <person name="Kucharzyk K."/>
            <person name="Murdoch R.W."/>
            <person name="Higgins S."/>
            <person name="Loffler F."/>
        </authorList>
    </citation>
    <scope>NUCLEOTIDE SEQUENCE</scope>
</reference>
<dbReference type="Pfam" id="PF22636">
    <property type="entry name" value="FlK"/>
    <property type="match status" value="1"/>
</dbReference>
<feature type="domain" description="Fluoroacetyl-CoA-specific thioesterase-like" evidence="1">
    <location>
        <begin position="1"/>
        <end position="77"/>
    </location>
</feature>
<dbReference type="AlphaFoldDB" id="A0A645H1L4"/>
<proteinExistence type="predicted"/>
<evidence type="ECO:0000259" key="1">
    <source>
        <dbReference type="Pfam" id="PF22636"/>
    </source>
</evidence>
<dbReference type="CDD" id="cd03440">
    <property type="entry name" value="hot_dog"/>
    <property type="match status" value="1"/>
</dbReference>
<protein>
    <submittedName>
        <fullName evidence="2">Fluoroacetyl-CoA thioesterase</fullName>
        <ecNumber evidence="2">3.1.2.29</ecNumber>
    </submittedName>
</protein>
<dbReference type="SUPFAM" id="SSF54637">
    <property type="entry name" value="Thioesterase/thiol ester dehydrase-isomerase"/>
    <property type="match status" value="1"/>
</dbReference>
<dbReference type="PANTHER" id="PTHR36934:SF1">
    <property type="entry name" value="THIOESTERASE DOMAIN-CONTAINING PROTEIN"/>
    <property type="match status" value="1"/>
</dbReference>
<dbReference type="PIRSF" id="PIRSF014972">
    <property type="entry name" value="FlK"/>
    <property type="match status" value="1"/>
</dbReference>
<keyword evidence="2" id="KW-0378">Hydrolase</keyword>
<sequence>MIEAAVQAVDPYLPKSYISVGKALQITHLQPTTMGMMVTVKAELTQVDGGKLHFEITAYDELGEIGKGWHERIIVNRDRFMEKIRQRVTPLEEKLK</sequence>
<dbReference type="Gene3D" id="3.10.129.10">
    <property type="entry name" value="Hotdog Thioesterase"/>
    <property type="match status" value="1"/>
</dbReference>
<gene>
    <name evidence="2" type="primary">flK_7</name>
    <name evidence="2" type="ORF">SDC9_180391</name>
</gene>
<organism evidence="2">
    <name type="scientific">bioreactor metagenome</name>
    <dbReference type="NCBI Taxonomy" id="1076179"/>
    <lineage>
        <taxon>unclassified sequences</taxon>
        <taxon>metagenomes</taxon>
        <taxon>ecological metagenomes</taxon>
    </lineage>
</organism>
<dbReference type="GO" id="GO:0016787">
    <property type="term" value="F:hydrolase activity"/>
    <property type="evidence" value="ECO:0007669"/>
    <property type="project" value="UniProtKB-KW"/>
</dbReference>
<accession>A0A645H1L4</accession>